<feature type="compositionally biased region" description="Basic and acidic residues" evidence="1">
    <location>
        <begin position="203"/>
        <end position="219"/>
    </location>
</feature>
<sequence>MPANGFNLVASGVPDYLNFVLDRLRSLNVSISQLPPQISPFPEPRPSIEYLQQFTHFSGGFSALVTAGSGRNDYAPAVVLGIANITIIAANYDPSLNVEPIDLKPPAVPGFLEALSWTLPQLSSHGDKNLHNRFILAASVLLDVACKDPECREKIIVHKDRTKLRKELRDNRNVYTGIVSEEEWQRLVDGLALGESDEEDTDRDTTSIKEGKSEHGEITDEAKVLSGHENVVDGTNLQTGVEDNGVNATVPQD</sequence>
<protein>
    <submittedName>
        <fullName evidence="2">Uncharacterized protein</fullName>
    </submittedName>
</protein>
<name>X8IZ24_9AGAM</name>
<dbReference type="AlphaFoldDB" id="X8IZ24"/>
<organism evidence="2 3">
    <name type="scientific">Rhizoctonia solani AG-3 Rhs1AP</name>
    <dbReference type="NCBI Taxonomy" id="1086054"/>
    <lineage>
        <taxon>Eukaryota</taxon>
        <taxon>Fungi</taxon>
        <taxon>Dikarya</taxon>
        <taxon>Basidiomycota</taxon>
        <taxon>Agaricomycotina</taxon>
        <taxon>Agaricomycetes</taxon>
        <taxon>Cantharellales</taxon>
        <taxon>Ceratobasidiaceae</taxon>
        <taxon>Rhizoctonia</taxon>
    </lineage>
</organism>
<reference evidence="3" key="1">
    <citation type="journal article" date="2014" name="Genome Announc.">
        <title>Draft genome sequence of the plant-pathogenic soil fungus Rhizoctonia solani anastomosis group 3 strain Rhs1AP.</title>
        <authorList>
            <person name="Cubeta M.A."/>
            <person name="Thomas E."/>
            <person name="Dean R.A."/>
            <person name="Jabaji S."/>
            <person name="Neate S.M."/>
            <person name="Tavantzis S."/>
            <person name="Toda T."/>
            <person name="Vilgalys R."/>
            <person name="Bharathan N."/>
            <person name="Fedorova-Abrams N."/>
            <person name="Pakala S.B."/>
            <person name="Pakala S.M."/>
            <person name="Zafar N."/>
            <person name="Joardar V."/>
            <person name="Losada L."/>
            <person name="Nierman W.C."/>
        </authorList>
    </citation>
    <scope>NUCLEOTIDE SEQUENCE [LARGE SCALE GENOMIC DNA]</scope>
    <source>
        <strain evidence="3">AG-3</strain>
    </source>
</reference>
<dbReference type="EMBL" id="JATN01000322">
    <property type="protein sequence ID" value="EUC54276.1"/>
    <property type="molecule type" value="Genomic_DNA"/>
</dbReference>
<evidence type="ECO:0000313" key="3">
    <source>
        <dbReference type="Proteomes" id="UP000030108"/>
    </source>
</evidence>
<proteinExistence type="predicted"/>
<evidence type="ECO:0000313" key="2">
    <source>
        <dbReference type="EMBL" id="EUC54276.1"/>
    </source>
</evidence>
<evidence type="ECO:0000256" key="1">
    <source>
        <dbReference type="SAM" id="MobiDB-lite"/>
    </source>
</evidence>
<dbReference type="Proteomes" id="UP000030108">
    <property type="component" value="Unassembled WGS sequence"/>
</dbReference>
<gene>
    <name evidence="2" type="ORF">RSOL_035390</name>
</gene>
<feature type="non-terminal residue" evidence="2">
    <location>
        <position position="253"/>
    </location>
</feature>
<feature type="region of interest" description="Disordered" evidence="1">
    <location>
        <begin position="192"/>
        <end position="219"/>
    </location>
</feature>
<comment type="caution">
    <text evidence="2">The sequence shown here is derived from an EMBL/GenBank/DDBJ whole genome shotgun (WGS) entry which is preliminary data.</text>
</comment>
<feature type="region of interest" description="Disordered" evidence="1">
    <location>
        <begin position="234"/>
        <end position="253"/>
    </location>
</feature>
<accession>X8IZ24</accession>